<evidence type="ECO:0000313" key="4">
    <source>
        <dbReference type="Proteomes" id="UP000225889"/>
    </source>
</evidence>
<feature type="domain" description="DUF4097" evidence="2">
    <location>
        <begin position="53"/>
        <end position="232"/>
    </location>
</feature>
<accession>A0A2G3DRH2</accession>
<dbReference type="Proteomes" id="UP000225889">
    <property type="component" value="Unassembled WGS sequence"/>
</dbReference>
<dbReference type="PROSITE" id="PS51257">
    <property type="entry name" value="PROKAR_LIPOPROTEIN"/>
    <property type="match status" value="1"/>
</dbReference>
<keyword evidence="1" id="KW-0812">Transmembrane</keyword>
<dbReference type="AlphaFoldDB" id="A0A2G3DRH2"/>
<protein>
    <recommendedName>
        <fullName evidence="2">DUF4097 domain-containing protein</fullName>
    </recommendedName>
</protein>
<dbReference type="InterPro" id="IPR025164">
    <property type="entry name" value="Toastrack_DUF4097"/>
</dbReference>
<reference evidence="3 4" key="2">
    <citation type="submission" date="2017-10" db="EMBL/GenBank/DDBJ databases">
        <authorList>
            <person name="Banno H."/>
            <person name="Chua N.-H."/>
        </authorList>
    </citation>
    <scope>NUCLEOTIDE SEQUENCE [LARGE SCALE GENOMIC DNA]</scope>
    <source>
        <strain evidence="3 4">JK626</strain>
    </source>
</reference>
<keyword evidence="1" id="KW-1133">Transmembrane helix</keyword>
<reference evidence="3 4" key="1">
    <citation type="submission" date="2017-10" db="EMBL/GenBank/DDBJ databases">
        <title>Resolving the taxonomy of Roseburia spp., Eubacterium rectale and Agathobacter spp. through phylogenomic analysis.</title>
        <authorList>
            <person name="Sheridan P.O."/>
            <person name="Walker A.W."/>
            <person name="Duncan S.H."/>
            <person name="Scott K.P."/>
            <person name="Toole P.W.O."/>
            <person name="Luis P."/>
            <person name="Flint H.J."/>
        </authorList>
    </citation>
    <scope>NUCLEOTIDE SEQUENCE [LARGE SCALE GENOMIC DNA]</scope>
    <source>
        <strain evidence="3 4">JK626</strain>
    </source>
</reference>
<feature type="transmembrane region" description="Helical" evidence="1">
    <location>
        <begin position="7"/>
        <end position="29"/>
    </location>
</feature>
<evidence type="ECO:0000313" key="3">
    <source>
        <dbReference type="EMBL" id="PHU33636.1"/>
    </source>
</evidence>
<sequence length="239" mass="26571">MERKKKKIYLVTLWIITLAVIVGACFYRFSFGPKGELAVADFKGQDVTKVNLDMDIGDVEIKYGPIFQVEYYYPKKFAPKVELDNGVLNISQSQRNWNFNGSLFGQNEKNYEMTITIPKGSDLSDLDIDLDLGDLELEGLVADTLTINNELGDVNIHNCQGKNIDITAKLGNVNLTNSVYPTVIVNADLGDVNLDGDFDSIDAHVDLGDLDIRTEKPTDDVKIKAACELGEIEVNGEDW</sequence>
<comment type="caution">
    <text evidence="3">The sequence shown here is derived from an EMBL/GenBank/DDBJ whole genome shotgun (WGS) entry which is preliminary data.</text>
</comment>
<dbReference type="Pfam" id="PF13349">
    <property type="entry name" value="DUF4097"/>
    <property type="match status" value="1"/>
</dbReference>
<dbReference type="EMBL" id="PDYF01000083">
    <property type="protein sequence ID" value="PHU33636.1"/>
    <property type="molecule type" value="Genomic_DNA"/>
</dbReference>
<name>A0A2G3DRH2_9FIRM</name>
<dbReference type="RefSeq" id="WP_099392793.1">
    <property type="nucleotide sequence ID" value="NZ_PDYF01000083.1"/>
</dbReference>
<keyword evidence="1" id="KW-0472">Membrane</keyword>
<organism evidence="3 4">
    <name type="scientific">Pseudobutyrivibrio ruminis</name>
    <dbReference type="NCBI Taxonomy" id="46206"/>
    <lineage>
        <taxon>Bacteria</taxon>
        <taxon>Bacillati</taxon>
        <taxon>Bacillota</taxon>
        <taxon>Clostridia</taxon>
        <taxon>Lachnospirales</taxon>
        <taxon>Lachnospiraceae</taxon>
        <taxon>Pseudobutyrivibrio</taxon>
    </lineage>
</organism>
<dbReference type="Gene3D" id="2.160.20.120">
    <property type="match status" value="1"/>
</dbReference>
<evidence type="ECO:0000259" key="2">
    <source>
        <dbReference type="Pfam" id="PF13349"/>
    </source>
</evidence>
<evidence type="ECO:0000256" key="1">
    <source>
        <dbReference type="SAM" id="Phobius"/>
    </source>
</evidence>
<gene>
    <name evidence="3" type="ORF">CSX01_13960</name>
</gene>
<proteinExistence type="predicted"/>